<dbReference type="GO" id="GO:0032870">
    <property type="term" value="P:cellular response to hormone stimulus"/>
    <property type="evidence" value="ECO:0007669"/>
    <property type="project" value="TreeGrafter"/>
</dbReference>
<dbReference type="PROSITE" id="PS50262">
    <property type="entry name" value="G_PROTEIN_RECEP_F1_2"/>
    <property type="match status" value="1"/>
</dbReference>
<evidence type="ECO:0000256" key="10">
    <source>
        <dbReference type="RuleBase" id="RU046427"/>
    </source>
</evidence>
<feature type="transmembrane region" description="Helical" evidence="10">
    <location>
        <begin position="292"/>
        <end position="314"/>
    </location>
</feature>
<feature type="transmembrane region" description="Helical" evidence="10">
    <location>
        <begin position="203"/>
        <end position="226"/>
    </location>
</feature>
<keyword evidence="9 10" id="KW-0807">Transducer</keyword>
<evidence type="ECO:0000256" key="6">
    <source>
        <dbReference type="ARBA" id="ARBA00023136"/>
    </source>
</evidence>
<sequence>MAERFFKINESWRSNLSSLYVEFKELTTMETNNQSAYLHRDETLAQVEIAVQVVIFVFAVFGNATVLGVLLPRNRTRMHLFMMHLSLADLFVAFCNVLPQLIWDITYVFIGNDFLCRLVKYLQIIAMYASSYVMLMSAIDRYIAICHPFFSHKIRSSRVHLMVCIAWILSLLLPVPQIFIFSYKIREDGQYDCWATFEPDWTLQLYITYYTFTVYFLPIIILTFCYGRICYVVIKRNNKSDQFSRANKWKTVTKYHECASDVDVQAFCKLNVKIDKCRKNGISRAKIKTVRLTLAVVLCYFICWTPFFLFQMWAAYDPSAPYTSKAFVIILLFASLNSCTNPWIYLAFSDGLMERIRRWKYNSPPASHHIVSGLPLHTTTAGAV</sequence>
<dbReference type="KEGG" id="cvn:111122504"/>
<evidence type="ECO:0000256" key="2">
    <source>
        <dbReference type="ARBA" id="ARBA00022475"/>
    </source>
</evidence>
<evidence type="ECO:0000256" key="5">
    <source>
        <dbReference type="ARBA" id="ARBA00023040"/>
    </source>
</evidence>
<dbReference type="PRINTS" id="PR00237">
    <property type="entry name" value="GPCRRHODOPSN"/>
</dbReference>
<gene>
    <name evidence="13" type="primary">LOC111122504</name>
</gene>
<dbReference type="AlphaFoldDB" id="A0A8B8CW15"/>
<dbReference type="PRINTS" id="PR00896">
    <property type="entry name" value="VASOPRESSINR"/>
</dbReference>
<keyword evidence="7 10" id="KW-0675">Receptor</keyword>
<dbReference type="Proteomes" id="UP000694844">
    <property type="component" value="Chromosome 3"/>
</dbReference>
<dbReference type="GO" id="GO:0042277">
    <property type="term" value="F:peptide binding"/>
    <property type="evidence" value="ECO:0007669"/>
    <property type="project" value="TreeGrafter"/>
</dbReference>
<evidence type="ECO:0000256" key="8">
    <source>
        <dbReference type="ARBA" id="ARBA00023180"/>
    </source>
</evidence>
<dbReference type="OrthoDB" id="6435638at2759"/>
<keyword evidence="4 10" id="KW-1133">Transmembrane helix</keyword>
<evidence type="ECO:0000256" key="4">
    <source>
        <dbReference type="ARBA" id="ARBA00022989"/>
    </source>
</evidence>
<evidence type="ECO:0000256" key="7">
    <source>
        <dbReference type="ARBA" id="ARBA00023170"/>
    </source>
</evidence>
<name>A0A8B8CW15_CRAVI</name>
<feature type="domain" description="G-protein coupled receptors family 1 profile" evidence="11">
    <location>
        <begin position="52"/>
        <end position="345"/>
    </location>
</feature>
<keyword evidence="8 10" id="KW-0325">Glycoprotein</keyword>
<accession>A0A8B8CW15</accession>
<feature type="transmembrane region" description="Helical" evidence="10">
    <location>
        <begin position="326"/>
        <end position="348"/>
    </location>
</feature>
<dbReference type="Gene3D" id="1.20.1070.10">
    <property type="entry name" value="Rhodopsin 7-helix transmembrane proteins"/>
    <property type="match status" value="1"/>
</dbReference>
<keyword evidence="5 10" id="KW-0297">G-protein coupled receptor</keyword>
<dbReference type="GeneID" id="111122504"/>
<dbReference type="InterPro" id="IPR001817">
    <property type="entry name" value="Vasoprsn_rcpt"/>
</dbReference>
<keyword evidence="6 10" id="KW-0472">Membrane</keyword>
<evidence type="ECO:0000256" key="3">
    <source>
        <dbReference type="ARBA" id="ARBA00022692"/>
    </source>
</evidence>
<evidence type="ECO:0000256" key="9">
    <source>
        <dbReference type="ARBA" id="ARBA00023224"/>
    </source>
</evidence>
<feature type="transmembrane region" description="Helical" evidence="10">
    <location>
        <begin position="80"/>
        <end position="101"/>
    </location>
</feature>
<dbReference type="CDD" id="cd15196">
    <property type="entry name" value="7tmA_Vasopressin_Oxytocin"/>
    <property type="match status" value="1"/>
</dbReference>
<keyword evidence="12" id="KW-1185">Reference proteome</keyword>
<evidence type="ECO:0000256" key="1">
    <source>
        <dbReference type="ARBA" id="ARBA00004651"/>
    </source>
</evidence>
<reference evidence="13" key="1">
    <citation type="submission" date="2025-08" db="UniProtKB">
        <authorList>
            <consortium name="RefSeq"/>
        </authorList>
    </citation>
    <scope>IDENTIFICATION</scope>
    <source>
        <tissue evidence="13">Whole sample</tissue>
    </source>
</reference>
<dbReference type="Pfam" id="PF00001">
    <property type="entry name" value="7tm_1"/>
    <property type="match status" value="1"/>
</dbReference>
<evidence type="ECO:0000313" key="13">
    <source>
        <dbReference type="RefSeq" id="XP_022319988.1"/>
    </source>
</evidence>
<dbReference type="GO" id="GO:0005000">
    <property type="term" value="F:vasopressin receptor activity"/>
    <property type="evidence" value="ECO:0007669"/>
    <property type="project" value="InterPro"/>
</dbReference>
<feature type="transmembrane region" description="Helical" evidence="10">
    <location>
        <begin position="121"/>
        <end position="139"/>
    </location>
</feature>
<keyword evidence="2" id="KW-1003">Cell membrane</keyword>
<dbReference type="InterPro" id="IPR000276">
    <property type="entry name" value="GPCR_Rhodpsn"/>
</dbReference>
<feature type="transmembrane region" description="Helical" evidence="10">
    <location>
        <begin position="159"/>
        <end position="183"/>
    </location>
</feature>
<proteinExistence type="inferred from homology"/>
<evidence type="ECO:0000313" key="12">
    <source>
        <dbReference type="Proteomes" id="UP000694844"/>
    </source>
</evidence>
<evidence type="ECO:0000259" key="11">
    <source>
        <dbReference type="PROSITE" id="PS50262"/>
    </source>
</evidence>
<comment type="similarity">
    <text evidence="10">Belongs to the G-protein coupled receptor 1 family. Vasopressin/oxytocin receptor subfamily.</text>
</comment>
<keyword evidence="3 10" id="KW-0812">Transmembrane</keyword>
<feature type="transmembrane region" description="Helical" evidence="10">
    <location>
        <begin position="49"/>
        <end position="71"/>
    </location>
</feature>
<dbReference type="GO" id="GO:0005886">
    <property type="term" value="C:plasma membrane"/>
    <property type="evidence" value="ECO:0007669"/>
    <property type="project" value="UniProtKB-SubCell"/>
</dbReference>
<dbReference type="PANTHER" id="PTHR24241:SF161">
    <property type="entry name" value="G-PROTEIN COUPLED RECEPTORS FAMILY 1 PROFILE DOMAIN-CONTAINING PROTEIN"/>
    <property type="match status" value="1"/>
</dbReference>
<protein>
    <submittedName>
        <fullName evidence="13">Cephalotocin receptor 1-like</fullName>
    </submittedName>
</protein>
<dbReference type="InterPro" id="IPR017452">
    <property type="entry name" value="GPCR_Rhodpsn_7TM"/>
</dbReference>
<organism evidence="12 13">
    <name type="scientific">Crassostrea virginica</name>
    <name type="common">Eastern oyster</name>
    <dbReference type="NCBI Taxonomy" id="6565"/>
    <lineage>
        <taxon>Eukaryota</taxon>
        <taxon>Metazoa</taxon>
        <taxon>Spiralia</taxon>
        <taxon>Lophotrochozoa</taxon>
        <taxon>Mollusca</taxon>
        <taxon>Bivalvia</taxon>
        <taxon>Autobranchia</taxon>
        <taxon>Pteriomorphia</taxon>
        <taxon>Ostreida</taxon>
        <taxon>Ostreoidea</taxon>
        <taxon>Ostreidae</taxon>
        <taxon>Crassostrea</taxon>
    </lineage>
</organism>
<comment type="subcellular location">
    <subcellularLocation>
        <location evidence="1 10">Cell membrane</location>
        <topology evidence="1 10">Multi-pass membrane protein</topology>
    </subcellularLocation>
</comment>
<dbReference type="RefSeq" id="XP_022319988.1">
    <property type="nucleotide sequence ID" value="XM_022464280.1"/>
</dbReference>
<dbReference type="SUPFAM" id="SSF81321">
    <property type="entry name" value="Family A G protein-coupled receptor-like"/>
    <property type="match status" value="1"/>
</dbReference>
<dbReference type="PANTHER" id="PTHR24241">
    <property type="entry name" value="NEUROPEPTIDE RECEPTOR-RELATED G-PROTEIN COUPLED RECEPTOR"/>
    <property type="match status" value="1"/>
</dbReference>